<accession>A0AAQ3WI20</accession>
<dbReference type="Proteomes" id="UP001341281">
    <property type="component" value="Chromosome 03"/>
</dbReference>
<evidence type="ECO:0000313" key="2">
    <source>
        <dbReference type="Proteomes" id="UP001341281"/>
    </source>
</evidence>
<protein>
    <submittedName>
        <fullName evidence="1">Uncharacterized protein</fullName>
    </submittedName>
</protein>
<gene>
    <name evidence="1" type="ORF">U9M48_011950</name>
</gene>
<sequence>MCCGPAAGELGDWRCLSRRVWWRWRPLAQQPAGSADAARLLAPSPVAAHLQGCDIERRGSQMKGLFLFSFRVSSCPRSLVAGLAVGDLADLGIKNLLLYLQSPGTLGRGQVAQARYGRAVLNVVNLDGHTTEDAEYEQKLKESIALFFLAT</sequence>
<keyword evidence="2" id="KW-1185">Reference proteome</keyword>
<reference evidence="1 2" key="1">
    <citation type="submission" date="2024-02" db="EMBL/GenBank/DDBJ databases">
        <title>High-quality chromosome-scale genome assembly of Pensacola bahiagrass (Paspalum notatum Flugge var. saurae).</title>
        <authorList>
            <person name="Vega J.M."/>
            <person name="Podio M."/>
            <person name="Orjuela J."/>
            <person name="Siena L.A."/>
            <person name="Pessino S.C."/>
            <person name="Combes M.C."/>
            <person name="Mariac C."/>
            <person name="Albertini E."/>
            <person name="Pupilli F."/>
            <person name="Ortiz J.P.A."/>
            <person name="Leblanc O."/>
        </authorList>
    </citation>
    <scope>NUCLEOTIDE SEQUENCE [LARGE SCALE GENOMIC DNA]</scope>
    <source>
        <strain evidence="1">R1</strain>
        <tissue evidence="1">Leaf</tissue>
    </source>
</reference>
<name>A0AAQ3WI20_PASNO</name>
<proteinExistence type="predicted"/>
<evidence type="ECO:0000313" key="1">
    <source>
        <dbReference type="EMBL" id="WVZ62173.1"/>
    </source>
</evidence>
<dbReference type="AlphaFoldDB" id="A0AAQ3WI20"/>
<dbReference type="EMBL" id="CP144747">
    <property type="protein sequence ID" value="WVZ62173.1"/>
    <property type="molecule type" value="Genomic_DNA"/>
</dbReference>
<dbReference type="EMBL" id="CP144747">
    <property type="protein sequence ID" value="WVZ62175.1"/>
    <property type="molecule type" value="Genomic_DNA"/>
</dbReference>
<organism evidence="1 2">
    <name type="scientific">Paspalum notatum var. saurae</name>
    <dbReference type="NCBI Taxonomy" id="547442"/>
    <lineage>
        <taxon>Eukaryota</taxon>
        <taxon>Viridiplantae</taxon>
        <taxon>Streptophyta</taxon>
        <taxon>Embryophyta</taxon>
        <taxon>Tracheophyta</taxon>
        <taxon>Spermatophyta</taxon>
        <taxon>Magnoliopsida</taxon>
        <taxon>Liliopsida</taxon>
        <taxon>Poales</taxon>
        <taxon>Poaceae</taxon>
        <taxon>PACMAD clade</taxon>
        <taxon>Panicoideae</taxon>
        <taxon>Andropogonodae</taxon>
        <taxon>Paspaleae</taxon>
        <taxon>Paspalinae</taxon>
        <taxon>Paspalum</taxon>
    </lineage>
</organism>